<accession>A0A369KSR8</accession>
<evidence type="ECO:0000256" key="4">
    <source>
        <dbReference type="ARBA" id="ARBA00022475"/>
    </source>
</evidence>
<dbReference type="SUPFAM" id="SSF81345">
    <property type="entry name" value="ABC transporter involved in vitamin B12 uptake, BtuC"/>
    <property type="match status" value="1"/>
</dbReference>
<feature type="transmembrane region" description="Helical" evidence="8">
    <location>
        <begin position="151"/>
        <end position="175"/>
    </location>
</feature>
<keyword evidence="6 8" id="KW-1133">Transmembrane helix</keyword>
<dbReference type="PANTHER" id="PTHR30472">
    <property type="entry name" value="FERRIC ENTEROBACTIN TRANSPORT SYSTEM PERMEASE PROTEIN"/>
    <property type="match status" value="1"/>
</dbReference>
<keyword evidence="10" id="KW-1185">Reference proteome</keyword>
<evidence type="ECO:0000256" key="5">
    <source>
        <dbReference type="ARBA" id="ARBA00022692"/>
    </source>
</evidence>
<dbReference type="PANTHER" id="PTHR30472:SF25">
    <property type="entry name" value="ABC TRANSPORTER PERMEASE PROTEIN MJ0876-RELATED"/>
    <property type="match status" value="1"/>
</dbReference>
<dbReference type="GO" id="GO:0005886">
    <property type="term" value="C:plasma membrane"/>
    <property type="evidence" value="ECO:0007669"/>
    <property type="project" value="UniProtKB-SubCell"/>
</dbReference>
<comment type="caution">
    <text evidence="9">The sequence shown here is derived from an EMBL/GenBank/DDBJ whole genome shotgun (WGS) entry which is preliminary data.</text>
</comment>
<keyword evidence="4" id="KW-1003">Cell membrane</keyword>
<comment type="subcellular location">
    <subcellularLocation>
        <location evidence="1">Cell membrane</location>
        <topology evidence="1">Multi-pass membrane protein</topology>
    </subcellularLocation>
</comment>
<feature type="transmembrane region" description="Helical" evidence="8">
    <location>
        <begin position="244"/>
        <end position="269"/>
    </location>
</feature>
<dbReference type="EMBL" id="QOVW01000026">
    <property type="protein sequence ID" value="RDB36788.1"/>
    <property type="molecule type" value="Genomic_DNA"/>
</dbReference>
<proteinExistence type="inferred from homology"/>
<feature type="transmembrane region" description="Helical" evidence="8">
    <location>
        <begin position="86"/>
        <end position="108"/>
    </location>
</feature>
<keyword evidence="7 8" id="KW-0472">Membrane</keyword>
<dbReference type="GO" id="GO:0022857">
    <property type="term" value="F:transmembrane transporter activity"/>
    <property type="evidence" value="ECO:0007669"/>
    <property type="project" value="InterPro"/>
</dbReference>
<dbReference type="InterPro" id="IPR037294">
    <property type="entry name" value="ABC_BtuC-like"/>
</dbReference>
<dbReference type="InterPro" id="IPR000522">
    <property type="entry name" value="ABC_transptr_permease_BtuC"/>
</dbReference>
<evidence type="ECO:0000313" key="10">
    <source>
        <dbReference type="Proteomes" id="UP000253934"/>
    </source>
</evidence>
<dbReference type="Proteomes" id="UP000253934">
    <property type="component" value="Unassembled WGS sequence"/>
</dbReference>
<feature type="transmembrane region" description="Helical" evidence="8">
    <location>
        <begin position="53"/>
        <end position="74"/>
    </location>
</feature>
<sequence>MKSSFSKNVFFIYFIIFMLSCMFNLYFGSINFKSFFNLYIESHELFGKILKLRVINLMQVVLVGATLPLCGYILQKLLRNPLADPFILGVSSGGTFFSALFLMVYPLIPIYYSSLFNVFPIQPIFAFVGCVFSFLIIFYMRKKILNVQDEFTYIIIGIILNSFFSSLLLIIFTVAKPSQLLEIQNYLIGNIQQCSSIQLIFCYIIVSFIIYKLLNYVKYLDILLFGDEFAKSIGVDPTHLRKKIIFLICIIISIVIVLSGSIAFIGLIIPHIIKRIHRFSSQFEVILSMILGAIVLINADTLSRTLFSPAQLSIGIFTAILGAPLLSYILFKRFKI</sequence>
<feature type="transmembrane region" description="Helical" evidence="8">
    <location>
        <begin position="196"/>
        <end position="214"/>
    </location>
</feature>
<evidence type="ECO:0000256" key="7">
    <source>
        <dbReference type="ARBA" id="ARBA00023136"/>
    </source>
</evidence>
<comment type="similarity">
    <text evidence="2">Belongs to the binding-protein-dependent transport system permease family. FecCD subfamily.</text>
</comment>
<dbReference type="PROSITE" id="PS51257">
    <property type="entry name" value="PROKAR_LIPOPROTEIN"/>
    <property type="match status" value="1"/>
</dbReference>
<feature type="transmembrane region" description="Helical" evidence="8">
    <location>
        <begin position="115"/>
        <end position="139"/>
    </location>
</feature>
<keyword evidence="5 8" id="KW-0812">Transmembrane</keyword>
<evidence type="ECO:0000256" key="3">
    <source>
        <dbReference type="ARBA" id="ARBA00022448"/>
    </source>
</evidence>
<reference evidence="9" key="1">
    <citation type="submission" date="2018-04" db="EMBL/GenBank/DDBJ databases">
        <title>Draft genome sequence of the Candidatus Spirobacillus cienkowskii, a pathogen of freshwater Daphnia species, reconstructed from hemolymph metagenomic reads.</title>
        <authorList>
            <person name="Bresciani L."/>
            <person name="Lemos L.N."/>
            <person name="Wale N."/>
            <person name="Lin J.Y."/>
            <person name="Fernandes G.R."/>
            <person name="Duffy M.A."/>
            <person name="Rodrigues J.M."/>
        </authorList>
    </citation>
    <scope>NUCLEOTIDE SEQUENCE [LARGE SCALE GENOMIC DNA]</scope>
    <source>
        <strain evidence="9">Binning01</strain>
    </source>
</reference>
<dbReference type="AlphaFoldDB" id="A0A369KSR8"/>
<evidence type="ECO:0000313" key="9">
    <source>
        <dbReference type="EMBL" id="RDB36788.1"/>
    </source>
</evidence>
<dbReference type="Gene3D" id="1.10.3470.10">
    <property type="entry name" value="ABC transporter involved in vitamin B12 uptake, BtuC"/>
    <property type="match status" value="1"/>
</dbReference>
<organism evidence="9 10">
    <name type="scientific">Spirobacillus cienkowskii</name>
    <dbReference type="NCBI Taxonomy" id="495820"/>
    <lineage>
        <taxon>Bacteria</taxon>
        <taxon>Pseudomonadati</taxon>
        <taxon>Bdellovibrionota</taxon>
        <taxon>Oligoflexia</taxon>
        <taxon>Silvanigrellales</taxon>
        <taxon>Spirobacillus</taxon>
    </lineage>
</organism>
<evidence type="ECO:0000256" key="1">
    <source>
        <dbReference type="ARBA" id="ARBA00004651"/>
    </source>
</evidence>
<protein>
    <submittedName>
        <fullName evidence="9">Iron ABC transporter permease</fullName>
    </submittedName>
</protein>
<evidence type="ECO:0000256" key="6">
    <source>
        <dbReference type="ARBA" id="ARBA00022989"/>
    </source>
</evidence>
<name>A0A369KSR8_9BACT</name>
<feature type="transmembrane region" description="Helical" evidence="8">
    <location>
        <begin position="12"/>
        <end position="32"/>
    </location>
</feature>
<evidence type="ECO:0000256" key="2">
    <source>
        <dbReference type="ARBA" id="ARBA00007935"/>
    </source>
</evidence>
<dbReference type="CDD" id="cd06550">
    <property type="entry name" value="TM_ABC_iron-siderophores_like"/>
    <property type="match status" value="1"/>
</dbReference>
<feature type="transmembrane region" description="Helical" evidence="8">
    <location>
        <begin position="311"/>
        <end position="331"/>
    </location>
</feature>
<dbReference type="Pfam" id="PF01032">
    <property type="entry name" value="FecCD"/>
    <property type="match status" value="1"/>
</dbReference>
<evidence type="ECO:0000256" key="8">
    <source>
        <dbReference type="SAM" id="Phobius"/>
    </source>
</evidence>
<keyword evidence="3" id="KW-0813">Transport</keyword>
<gene>
    <name evidence="9" type="ORF">DCC88_03295</name>
</gene>
<feature type="transmembrane region" description="Helical" evidence="8">
    <location>
        <begin position="281"/>
        <end position="299"/>
    </location>
</feature>